<proteinExistence type="predicted"/>
<gene>
    <name evidence="2" type="ORF">H1191_03295</name>
</gene>
<dbReference type="RefSeq" id="WP_181750575.1">
    <property type="nucleotide sequence ID" value="NZ_JACEIQ010000002.1"/>
</dbReference>
<keyword evidence="1" id="KW-1133">Transmembrane helix</keyword>
<protein>
    <submittedName>
        <fullName evidence="2">Uncharacterized protein</fullName>
    </submittedName>
</protein>
<accession>A0A7W1WNU5</accession>
<name>A0A7W1WNU5_9BACL</name>
<sequence length="393" mass="45105">MEKKKDIHIVGDGNSYIESSDGSTVTAINDFKKVPLNKKDYRRIVIVCTLIIIIFIILGWTGVLGYGMNLLELYTMNDKFSKGDIPFNECGKIGTSLDSVVKKCGDKFPLVKREKKDVSGEWENIVYGMFDDHSQPVLELEFYKKKLVSITLIDHPSLRKFTKEQVQIVYKNNYWKNEQFEISMNSSWRAASGPDEENSPIKKVSITSKQWVADKAKKLGNVPKQPGESLPKEKQFIDKKSFLIRLLETAKKGDLLLYQCGKLGSTQEQILNACGREPYKYDSYKYYGKSEYTSIMYLKGDNFISLELRNNRLGRISISSQKLGTITLPYLKQVLGQPDRTIESSYKLSSHHYYVSDTLVLNFTNNLGNIESVTLYDKNTDQDKDFVQEWELE</sequence>
<organism evidence="2 3">
    <name type="scientific">Paenactinomyces guangxiensis</name>
    <dbReference type="NCBI Taxonomy" id="1490290"/>
    <lineage>
        <taxon>Bacteria</taxon>
        <taxon>Bacillati</taxon>
        <taxon>Bacillota</taxon>
        <taxon>Bacilli</taxon>
        <taxon>Bacillales</taxon>
        <taxon>Thermoactinomycetaceae</taxon>
        <taxon>Paenactinomyces</taxon>
    </lineage>
</organism>
<keyword evidence="3" id="KW-1185">Reference proteome</keyword>
<dbReference type="EMBL" id="JACEIQ010000002">
    <property type="protein sequence ID" value="MBA4493332.1"/>
    <property type="molecule type" value="Genomic_DNA"/>
</dbReference>
<dbReference type="Proteomes" id="UP000535491">
    <property type="component" value="Unassembled WGS sequence"/>
</dbReference>
<evidence type="ECO:0000313" key="3">
    <source>
        <dbReference type="Proteomes" id="UP000535491"/>
    </source>
</evidence>
<evidence type="ECO:0000313" key="2">
    <source>
        <dbReference type="EMBL" id="MBA4493332.1"/>
    </source>
</evidence>
<keyword evidence="1" id="KW-0812">Transmembrane</keyword>
<evidence type="ECO:0000256" key="1">
    <source>
        <dbReference type="SAM" id="Phobius"/>
    </source>
</evidence>
<keyword evidence="1" id="KW-0472">Membrane</keyword>
<dbReference type="AlphaFoldDB" id="A0A7W1WNU5"/>
<reference evidence="2 3" key="1">
    <citation type="submission" date="2020-07" db="EMBL/GenBank/DDBJ databases">
        <authorList>
            <person name="Feng H."/>
        </authorList>
    </citation>
    <scope>NUCLEOTIDE SEQUENCE [LARGE SCALE GENOMIC DNA]</scope>
    <source>
        <strain evidence="3">s-10</strain>
    </source>
</reference>
<comment type="caution">
    <text evidence="2">The sequence shown here is derived from an EMBL/GenBank/DDBJ whole genome shotgun (WGS) entry which is preliminary data.</text>
</comment>
<feature type="transmembrane region" description="Helical" evidence="1">
    <location>
        <begin position="44"/>
        <end position="68"/>
    </location>
</feature>